<dbReference type="PANTHER" id="PTHR15827">
    <property type="entry name" value="CYCLIN-DEPENDENT KINASE 2-INTERACTING PROTEIN"/>
    <property type="match status" value="1"/>
</dbReference>
<sequence>MSEISTPRSELVTPKKHRLSTETPRAVHSGTPAKIKESAGELQNFIHEWSKLHMSGSVVLNSIKSVKLDALRSSDFESAYPQGLQERCDQLQNVVDKMELCLANLSILVHQFSALMKLNALQQGGNDEVVYLSWSTEKFRQSLQTIYDAYSKELKLKNVIKEEVAHSTSKERLVYYITNWMLQPNIGHSCQLLCESLFCETGLR</sequence>
<comment type="caution">
    <text evidence="2">The sequence shown here is derived from an EMBL/GenBank/DDBJ whole genome shotgun (WGS) entry which is preliminary data.</text>
</comment>
<dbReference type="EMBL" id="JAPTSV010000011">
    <property type="protein sequence ID" value="KAJ1522909.1"/>
    <property type="molecule type" value="Genomic_DNA"/>
</dbReference>
<name>A0AAV7XE26_9NEOP</name>
<proteinExistence type="predicted"/>
<evidence type="ECO:0008006" key="4">
    <source>
        <dbReference type="Google" id="ProtNLM"/>
    </source>
</evidence>
<evidence type="ECO:0000256" key="1">
    <source>
        <dbReference type="SAM" id="MobiDB-lite"/>
    </source>
</evidence>
<protein>
    <recommendedName>
        <fullName evidence="4">Cyclin-dependent kinase 2-interacting protein</fullName>
    </recommendedName>
</protein>
<evidence type="ECO:0000313" key="2">
    <source>
        <dbReference type="EMBL" id="KAJ1522909.1"/>
    </source>
</evidence>
<dbReference type="InterPro" id="IPR023250">
    <property type="entry name" value="Cyclin-dep_Kinase_2_interact"/>
</dbReference>
<dbReference type="PANTHER" id="PTHR15827:SF2">
    <property type="entry name" value="CYCLIN-DEPENDENT KINASE 2-INTERACTING PROTEIN"/>
    <property type="match status" value="1"/>
</dbReference>
<dbReference type="PRINTS" id="PR02040">
    <property type="entry name" value="CDK2IP"/>
</dbReference>
<dbReference type="AlphaFoldDB" id="A0AAV7XE26"/>
<gene>
    <name evidence="2" type="ORF">ONE63_002049</name>
</gene>
<dbReference type="Proteomes" id="UP001075354">
    <property type="component" value="Chromosome 11"/>
</dbReference>
<accession>A0AAV7XE26</accession>
<organism evidence="2 3">
    <name type="scientific">Megalurothrips usitatus</name>
    <name type="common">bean blossom thrips</name>
    <dbReference type="NCBI Taxonomy" id="439358"/>
    <lineage>
        <taxon>Eukaryota</taxon>
        <taxon>Metazoa</taxon>
        <taxon>Ecdysozoa</taxon>
        <taxon>Arthropoda</taxon>
        <taxon>Hexapoda</taxon>
        <taxon>Insecta</taxon>
        <taxon>Pterygota</taxon>
        <taxon>Neoptera</taxon>
        <taxon>Paraneoptera</taxon>
        <taxon>Thysanoptera</taxon>
        <taxon>Terebrantia</taxon>
        <taxon>Thripoidea</taxon>
        <taxon>Thripidae</taxon>
        <taxon>Megalurothrips</taxon>
    </lineage>
</organism>
<keyword evidence="3" id="KW-1185">Reference proteome</keyword>
<reference evidence="2" key="1">
    <citation type="submission" date="2022-12" db="EMBL/GenBank/DDBJ databases">
        <title>Chromosome-level genome assembly of the bean flower thrips Megalurothrips usitatus.</title>
        <authorList>
            <person name="Ma L."/>
            <person name="Liu Q."/>
            <person name="Li H."/>
            <person name="Cai W."/>
        </authorList>
    </citation>
    <scope>NUCLEOTIDE SEQUENCE</scope>
    <source>
        <strain evidence="2">Cailab_2022a</strain>
    </source>
</reference>
<evidence type="ECO:0000313" key="3">
    <source>
        <dbReference type="Proteomes" id="UP001075354"/>
    </source>
</evidence>
<feature type="region of interest" description="Disordered" evidence="1">
    <location>
        <begin position="1"/>
        <end position="31"/>
    </location>
</feature>